<dbReference type="RefSeq" id="YP_010098804.1">
    <property type="nucleotide sequence ID" value="NC_055770.1"/>
</dbReference>
<evidence type="ECO:0000313" key="1">
    <source>
        <dbReference type="EMBL" id="AYD83202.1"/>
    </source>
</evidence>
<organism evidence="1 2">
    <name type="scientific">Gordonia phage Buggaboo</name>
    <dbReference type="NCBI Taxonomy" id="2315529"/>
    <lineage>
        <taxon>Viruses</taxon>
        <taxon>Duplodnaviria</taxon>
        <taxon>Heunggongvirae</taxon>
        <taxon>Uroviricota</taxon>
        <taxon>Caudoviricetes</taxon>
        <taxon>Zierdtviridae</taxon>
        <taxon>Emilbogenvirinae</taxon>
        <taxon>Kablunavirus</taxon>
        <taxon>Kablunavirus buggaboo</taxon>
    </lineage>
</organism>
<sequence length="113" mass="13453">MAEWWEQSTSIDLTDEELADLISKLEAFEEDQRGSLYPQLKELEEYRYFSNRYGQAVKTFFLEKANLRGDDLKKAVDWLLRDKTRATGAILEGIYQWNEQREEADRARTTPRR</sequence>
<gene>
    <name evidence="1" type="primary">10</name>
    <name evidence="1" type="ORF">SEA_BUGGABOO_10</name>
</gene>
<proteinExistence type="predicted"/>
<protein>
    <submittedName>
        <fullName evidence="1">Uncharacterized protein</fullName>
    </submittedName>
</protein>
<dbReference type="GeneID" id="65116480"/>
<accession>A0A386KCX2</accession>
<keyword evidence="2" id="KW-1185">Reference proteome</keyword>
<dbReference type="KEGG" id="vg:65116480"/>
<dbReference type="Proteomes" id="UP000279879">
    <property type="component" value="Segment"/>
</dbReference>
<reference evidence="1 2" key="1">
    <citation type="submission" date="2018-08" db="EMBL/GenBank/DDBJ databases">
        <authorList>
            <person name="Pope W.H."/>
            <person name="Garlena R.A."/>
            <person name="Russell D.A."/>
            <person name="Jacobs-Sera D."/>
            <person name="Hatfull G.F."/>
        </authorList>
    </citation>
    <scope>NUCLEOTIDE SEQUENCE [LARGE SCALE GENOMIC DNA]</scope>
</reference>
<dbReference type="EMBL" id="MH779499">
    <property type="protein sequence ID" value="AYD83202.1"/>
    <property type="molecule type" value="Genomic_DNA"/>
</dbReference>
<evidence type="ECO:0000313" key="2">
    <source>
        <dbReference type="Proteomes" id="UP000279879"/>
    </source>
</evidence>
<name>A0A386KCX2_9CAUD</name>